<protein>
    <submittedName>
        <fullName evidence="1">Putative RNA-binding protein</fullName>
    </submittedName>
</protein>
<dbReference type="STRING" id="867904.Metho_0890"/>
<accession>L0KYI0</accession>
<keyword evidence="2" id="KW-1185">Reference proteome</keyword>
<dbReference type="EMBL" id="CP003362">
    <property type="protein sequence ID" value="AGB49133.1"/>
    <property type="molecule type" value="Genomic_DNA"/>
</dbReference>
<evidence type="ECO:0000313" key="1">
    <source>
        <dbReference type="EMBL" id="AGB49133.1"/>
    </source>
</evidence>
<name>L0KYI0_METHD</name>
<sequence>MCELNVILLKDSTRQMVMESVTKVMVEGDSIELTGILGDRTNLKGFIRSIDFSKGEIVILSK</sequence>
<dbReference type="OrthoDB" id="134075at2157"/>
<dbReference type="Pfam" id="PF10133">
    <property type="entry name" value="CooT"/>
    <property type="match status" value="1"/>
</dbReference>
<reference evidence="2" key="1">
    <citation type="submission" date="2012-02" db="EMBL/GenBank/DDBJ databases">
        <title>Complete sequence of chromosome of Methanomethylovorans hollandica DSM 15978.</title>
        <authorList>
            <person name="Lucas S."/>
            <person name="Copeland A."/>
            <person name="Lapidus A."/>
            <person name="Glavina del Rio T."/>
            <person name="Dalin E."/>
            <person name="Tice H."/>
            <person name="Bruce D."/>
            <person name="Goodwin L."/>
            <person name="Pitluck S."/>
            <person name="Peters L."/>
            <person name="Mikhailova N."/>
            <person name="Held B."/>
            <person name="Kyrpides N."/>
            <person name="Mavromatis K."/>
            <person name="Ivanova N."/>
            <person name="Brettin T."/>
            <person name="Detter J.C."/>
            <person name="Han C."/>
            <person name="Larimer F."/>
            <person name="Land M."/>
            <person name="Hauser L."/>
            <person name="Markowitz V."/>
            <person name="Cheng J.-F."/>
            <person name="Hugenholtz P."/>
            <person name="Woyke T."/>
            <person name="Wu D."/>
            <person name="Spring S."/>
            <person name="Schroeder M."/>
            <person name="Brambilla E."/>
            <person name="Klenk H.-P."/>
            <person name="Eisen J.A."/>
        </authorList>
    </citation>
    <scope>NUCLEOTIDE SEQUENCE [LARGE SCALE GENOMIC DNA]</scope>
    <source>
        <strain evidence="2">DSM 15978 / NBRC 107637 / DMS1</strain>
    </source>
</reference>
<dbReference type="HOGENOM" id="CLU_200895_1_0_2"/>
<organism evidence="1 2">
    <name type="scientific">Methanomethylovorans hollandica (strain DSM 15978 / NBRC 107637 / DMS1)</name>
    <dbReference type="NCBI Taxonomy" id="867904"/>
    <lineage>
        <taxon>Archaea</taxon>
        <taxon>Methanobacteriati</taxon>
        <taxon>Methanobacteriota</taxon>
        <taxon>Stenosarchaea group</taxon>
        <taxon>Methanomicrobia</taxon>
        <taxon>Methanosarcinales</taxon>
        <taxon>Methanosarcinaceae</taxon>
        <taxon>Methanomethylovorans</taxon>
    </lineage>
</organism>
<dbReference type="KEGG" id="mhz:Metho_0890"/>
<dbReference type="GeneID" id="14408264"/>
<dbReference type="InterPro" id="IPR019300">
    <property type="entry name" value="CooT"/>
</dbReference>
<dbReference type="AlphaFoldDB" id="L0KYI0"/>
<dbReference type="Proteomes" id="UP000010866">
    <property type="component" value="Chromosome"/>
</dbReference>
<gene>
    <name evidence="1" type="ordered locus">Metho_0890</name>
</gene>
<evidence type="ECO:0000313" key="2">
    <source>
        <dbReference type="Proteomes" id="UP000010866"/>
    </source>
</evidence>
<dbReference type="RefSeq" id="WP_015324300.1">
    <property type="nucleotide sequence ID" value="NC_019977.1"/>
</dbReference>
<proteinExistence type="predicted"/>